<dbReference type="SUPFAM" id="SSF56935">
    <property type="entry name" value="Porins"/>
    <property type="match status" value="1"/>
</dbReference>
<dbReference type="Pfam" id="PF07715">
    <property type="entry name" value="Plug"/>
    <property type="match status" value="1"/>
</dbReference>
<dbReference type="GO" id="GO:0009279">
    <property type="term" value="C:cell outer membrane"/>
    <property type="evidence" value="ECO:0007669"/>
    <property type="project" value="UniProtKB-SubCell"/>
</dbReference>
<dbReference type="Gene3D" id="3.55.50.30">
    <property type="match status" value="1"/>
</dbReference>
<proteinExistence type="inferred from homology"/>
<keyword evidence="3 11" id="KW-1134">Transmembrane beta strand</keyword>
<dbReference type="EMBL" id="POTC01000074">
    <property type="protein sequence ID" value="POF61385.1"/>
    <property type="molecule type" value="Genomic_DNA"/>
</dbReference>
<evidence type="ECO:0000256" key="7">
    <source>
        <dbReference type="ARBA" id="ARBA00023004"/>
    </source>
</evidence>
<evidence type="ECO:0000256" key="12">
    <source>
        <dbReference type="SAM" id="SignalP"/>
    </source>
</evidence>
<keyword evidence="2 11" id="KW-0813">Transport</keyword>
<evidence type="ECO:0000259" key="13">
    <source>
        <dbReference type="SMART" id="SM00965"/>
    </source>
</evidence>
<keyword evidence="7" id="KW-0408">Iron</keyword>
<evidence type="ECO:0000256" key="9">
    <source>
        <dbReference type="ARBA" id="ARBA00023136"/>
    </source>
</evidence>
<dbReference type="InterPro" id="IPR036942">
    <property type="entry name" value="Beta-barrel_TonB_sf"/>
</dbReference>
<dbReference type="InterPro" id="IPR039426">
    <property type="entry name" value="TonB-dep_rcpt-like"/>
</dbReference>
<evidence type="ECO:0000256" key="10">
    <source>
        <dbReference type="ARBA" id="ARBA00023237"/>
    </source>
</evidence>
<comment type="subcellular location">
    <subcellularLocation>
        <location evidence="1 11">Cell outer membrane</location>
        <topology evidence="1 11">Multi-pass membrane protein</topology>
    </subcellularLocation>
</comment>
<keyword evidence="9 11" id="KW-0472">Membrane</keyword>
<dbReference type="SMART" id="SM00965">
    <property type="entry name" value="STN"/>
    <property type="match status" value="1"/>
</dbReference>
<feature type="domain" description="Secretin/TonB short N-terminal" evidence="13">
    <location>
        <begin position="75"/>
        <end position="124"/>
    </location>
</feature>
<reference evidence="14 15" key="1">
    <citation type="submission" date="2018-01" db="EMBL/GenBank/DDBJ databases">
        <title>Draft Genome Sequence of Komagataeibacter maltaceti LMG 1529, a Vinegar Producing Acetic Acid Bacterium Isolated from Malt Vinegar Brewery Acetifiers.</title>
        <authorList>
            <person name="Zhang Q."/>
            <person name="Hollensteiner J."/>
            <person name="Poehlein A."/>
            <person name="Daniel R."/>
        </authorList>
    </citation>
    <scope>NUCLEOTIDE SEQUENCE [LARGE SCALE GENOMIC DNA]</scope>
    <source>
        <strain evidence="14 15">LMG 1529</strain>
    </source>
</reference>
<accession>A0A2S3VXR9</accession>
<dbReference type="PANTHER" id="PTHR32552:SF68">
    <property type="entry name" value="FERRICHROME OUTER MEMBRANE TRANSPORTER_PHAGE RECEPTOR"/>
    <property type="match status" value="1"/>
</dbReference>
<evidence type="ECO:0000256" key="2">
    <source>
        <dbReference type="ARBA" id="ARBA00022448"/>
    </source>
</evidence>
<evidence type="ECO:0000256" key="3">
    <source>
        <dbReference type="ARBA" id="ARBA00022452"/>
    </source>
</evidence>
<dbReference type="InterPro" id="IPR012910">
    <property type="entry name" value="Plug_dom"/>
</dbReference>
<comment type="caution">
    <text evidence="14">The sequence shown here is derived from an EMBL/GenBank/DDBJ whole genome shotgun (WGS) entry which is preliminary data.</text>
</comment>
<evidence type="ECO:0000256" key="6">
    <source>
        <dbReference type="ARBA" id="ARBA00022729"/>
    </source>
</evidence>
<evidence type="ECO:0000256" key="1">
    <source>
        <dbReference type="ARBA" id="ARBA00004571"/>
    </source>
</evidence>
<dbReference type="GO" id="GO:0015344">
    <property type="term" value="F:siderophore uptake transmembrane transporter activity"/>
    <property type="evidence" value="ECO:0007669"/>
    <property type="project" value="TreeGrafter"/>
</dbReference>
<dbReference type="Gene3D" id="2.40.170.20">
    <property type="entry name" value="TonB-dependent receptor, beta-barrel domain"/>
    <property type="match status" value="1"/>
</dbReference>
<dbReference type="PROSITE" id="PS52016">
    <property type="entry name" value="TONB_DEPENDENT_REC_3"/>
    <property type="match status" value="1"/>
</dbReference>
<keyword evidence="10 11" id="KW-0998">Cell outer membrane</keyword>
<keyword evidence="4" id="KW-0410">Iron transport</keyword>
<evidence type="ECO:0000256" key="5">
    <source>
        <dbReference type="ARBA" id="ARBA00022692"/>
    </source>
</evidence>
<feature type="chain" id="PRO_5015714515" evidence="12">
    <location>
        <begin position="42"/>
        <end position="376"/>
    </location>
</feature>
<evidence type="ECO:0000313" key="14">
    <source>
        <dbReference type="EMBL" id="POF61385.1"/>
    </source>
</evidence>
<keyword evidence="5 11" id="KW-0812">Transmembrane</keyword>
<dbReference type="InterPro" id="IPR037066">
    <property type="entry name" value="Plug_dom_sf"/>
</dbReference>
<keyword evidence="15" id="KW-1185">Reference proteome</keyword>
<name>A0A2S3VXR9_9PROT</name>
<protein>
    <submittedName>
        <fullName evidence="14">Ferrichrome-iron receptor</fullName>
    </submittedName>
</protein>
<evidence type="ECO:0000313" key="15">
    <source>
        <dbReference type="Proteomes" id="UP000237344"/>
    </source>
</evidence>
<dbReference type="InterPro" id="IPR011662">
    <property type="entry name" value="Secretin/TonB_short_N"/>
</dbReference>
<evidence type="ECO:0000256" key="8">
    <source>
        <dbReference type="ARBA" id="ARBA00023065"/>
    </source>
</evidence>
<evidence type="ECO:0000256" key="4">
    <source>
        <dbReference type="ARBA" id="ARBA00022496"/>
    </source>
</evidence>
<keyword evidence="14" id="KW-0675">Receptor</keyword>
<keyword evidence="8" id="KW-0406">Ion transport</keyword>
<comment type="similarity">
    <text evidence="11">Belongs to the TonB-dependent receptor family.</text>
</comment>
<keyword evidence="6 12" id="KW-0732">Signal</keyword>
<dbReference type="Proteomes" id="UP000237344">
    <property type="component" value="Unassembled WGS sequence"/>
</dbReference>
<dbReference type="Gene3D" id="2.170.130.10">
    <property type="entry name" value="TonB-dependent receptor, plug domain"/>
    <property type="match status" value="1"/>
</dbReference>
<evidence type="ECO:0000256" key="11">
    <source>
        <dbReference type="PROSITE-ProRule" id="PRU01360"/>
    </source>
</evidence>
<gene>
    <name evidence="14" type="primary">fhuA_4</name>
    <name evidence="14" type="ORF">KMAL_29840</name>
</gene>
<sequence length="376" mass="39853">MSGFHTHSRCLPSRCGMARLLLTTSLCCSVGIVASSRQAKAAVTVSPTEQTFSFSIPAQSLDGALAAFSKITHVQTVAAGELTRNVRSPGISGTLTPTAAMNVLLGGTGLSPRTSGNVIIVQKAAANITLGPVRVGGTVAHENPTGPGVGYVATTTMAGTKTDTPITEIPNSIYVVTKQLMQDQQPQSVVEALRYTPGIYSESYGTYANGSNETGGILQRGFKATQFIDGLMMNSGSSGETAFIERIEAVNGPASVMYGQTNPGGMVDISLKKPTKTPLHQVSVGFGNWGRYESTFDISDKINKSGTLKYRIAGIGVTQGTQTKYVDYHRVGVLPSISWDISPKTNLTLLGMRWSRPFGQFCGLDKLYPIVVMPPF</sequence>
<dbReference type="PANTHER" id="PTHR32552">
    <property type="entry name" value="FERRICHROME IRON RECEPTOR-RELATED"/>
    <property type="match status" value="1"/>
</dbReference>
<organism evidence="14 15">
    <name type="scientific">Novacetimonas maltaceti</name>
    <dbReference type="NCBI Taxonomy" id="1203393"/>
    <lineage>
        <taxon>Bacteria</taxon>
        <taxon>Pseudomonadati</taxon>
        <taxon>Pseudomonadota</taxon>
        <taxon>Alphaproteobacteria</taxon>
        <taxon>Acetobacterales</taxon>
        <taxon>Acetobacteraceae</taxon>
        <taxon>Novacetimonas</taxon>
    </lineage>
</organism>
<feature type="signal peptide" evidence="12">
    <location>
        <begin position="1"/>
        <end position="41"/>
    </location>
</feature>
<dbReference type="AlphaFoldDB" id="A0A2S3VXR9"/>